<accession>A0ABS4PK75</accession>
<dbReference type="PROSITE" id="PS01125">
    <property type="entry name" value="ROK"/>
    <property type="match status" value="1"/>
</dbReference>
<dbReference type="Pfam" id="PF12802">
    <property type="entry name" value="MarR_2"/>
    <property type="match status" value="1"/>
</dbReference>
<keyword evidence="3" id="KW-0418">Kinase</keyword>
<name>A0ABS4PK75_9PSEU</name>
<dbReference type="Proteomes" id="UP000741013">
    <property type="component" value="Unassembled WGS sequence"/>
</dbReference>
<dbReference type="Gene3D" id="3.30.420.40">
    <property type="match status" value="2"/>
</dbReference>
<dbReference type="InterPro" id="IPR000835">
    <property type="entry name" value="HTH_MarR-typ"/>
</dbReference>
<dbReference type="Pfam" id="PF00480">
    <property type="entry name" value="ROK"/>
    <property type="match status" value="1"/>
</dbReference>
<evidence type="ECO:0000313" key="3">
    <source>
        <dbReference type="EMBL" id="MBP2179811.1"/>
    </source>
</evidence>
<keyword evidence="3" id="KW-0808">Transferase</keyword>
<feature type="domain" description="HTH marR-type" evidence="2">
    <location>
        <begin position="18"/>
        <end position="68"/>
    </location>
</feature>
<reference evidence="3 4" key="1">
    <citation type="submission" date="2021-03" db="EMBL/GenBank/DDBJ databases">
        <title>Sequencing the genomes of 1000 actinobacteria strains.</title>
        <authorList>
            <person name="Klenk H.-P."/>
        </authorList>
    </citation>
    <scope>NUCLEOTIDE SEQUENCE [LARGE SCALE GENOMIC DNA]</scope>
    <source>
        <strain evidence="3 4">DSM 45510</strain>
    </source>
</reference>
<sequence length="356" mass="37874">METESRAGVNLRGLREHNQALLLGEIRRAGGLSRIELAERSGLTQQAVSKIVPALLDAGILDEEREPSRGVGKPRIRLRIRPDARHALGAQLDRDELRVVRTDLLGTVVAEETRDLPAGFTPDDAIGALKSCVDDLRGDTLLGLGVGALGPLDHTTGVLREATNLPGWHEVPLRDLLTEATGLPVLVDKDTNAAAAGYAWHATIPARAAAVVLVGTGIGAGLLIDGKVYRGPRTNAGEFGHTTIAHDGPRCPCGRRGCIEVLHNAAVRRGDPGEAARLLGVGLVDLVQLLDLEQVVLSVRARPELYRAQIDAQLSASLPLPGWQKLDLILAEHDDRLVAAGAATEVLARFYADPST</sequence>
<dbReference type="InterPro" id="IPR036388">
    <property type="entry name" value="WH-like_DNA-bd_sf"/>
</dbReference>
<dbReference type="InterPro" id="IPR000600">
    <property type="entry name" value="ROK"/>
</dbReference>
<evidence type="ECO:0000259" key="2">
    <source>
        <dbReference type="Pfam" id="PF12802"/>
    </source>
</evidence>
<dbReference type="PANTHER" id="PTHR18964:SF173">
    <property type="entry name" value="GLUCOKINASE"/>
    <property type="match status" value="1"/>
</dbReference>
<gene>
    <name evidence="3" type="ORF">JOM49_001337</name>
</gene>
<comment type="similarity">
    <text evidence="1">Belongs to the ROK (NagC/XylR) family.</text>
</comment>
<comment type="caution">
    <text evidence="3">The sequence shown here is derived from an EMBL/GenBank/DDBJ whole genome shotgun (WGS) entry which is preliminary data.</text>
</comment>
<dbReference type="GO" id="GO:0016301">
    <property type="term" value="F:kinase activity"/>
    <property type="evidence" value="ECO:0007669"/>
    <property type="project" value="UniProtKB-KW"/>
</dbReference>
<dbReference type="RefSeq" id="WP_308158669.1">
    <property type="nucleotide sequence ID" value="NZ_JAGGMS010000001.1"/>
</dbReference>
<proteinExistence type="inferred from homology"/>
<evidence type="ECO:0000256" key="1">
    <source>
        <dbReference type="ARBA" id="ARBA00006479"/>
    </source>
</evidence>
<dbReference type="InterPro" id="IPR049874">
    <property type="entry name" value="ROK_cs"/>
</dbReference>
<dbReference type="PANTHER" id="PTHR18964">
    <property type="entry name" value="ROK (REPRESSOR, ORF, KINASE) FAMILY"/>
    <property type="match status" value="1"/>
</dbReference>
<dbReference type="InterPro" id="IPR043129">
    <property type="entry name" value="ATPase_NBD"/>
</dbReference>
<keyword evidence="4" id="KW-1185">Reference proteome</keyword>
<dbReference type="EMBL" id="JAGGMS010000001">
    <property type="protein sequence ID" value="MBP2179811.1"/>
    <property type="molecule type" value="Genomic_DNA"/>
</dbReference>
<dbReference type="SUPFAM" id="SSF53067">
    <property type="entry name" value="Actin-like ATPase domain"/>
    <property type="match status" value="1"/>
</dbReference>
<organism evidence="3 4">
    <name type="scientific">Amycolatopsis magusensis</name>
    <dbReference type="NCBI Taxonomy" id="882444"/>
    <lineage>
        <taxon>Bacteria</taxon>
        <taxon>Bacillati</taxon>
        <taxon>Actinomycetota</taxon>
        <taxon>Actinomycetes</taxon>
        <taxon>Pseudonocardiales</taxon>
        <taxon>Pseudonocardiaceae</taxon>
        <taxon>Amycolatopsis</taxon>
    </lineage>
</organism>
<protein>
    <submittedName>
        <fullName evidence="3">NBD/HSP70 family sugar kinase</fullName>
    </submittedName>
</protein>
<dbReference type="InterPro" id="IPR036390">
    <property type="entry name" value="WH_DNA-bd_sf"/>
</dbReference>
<dbReference type="SUPFAM" id="SSF46785">
    <property type="entry name" value="Winged helix' DNA-binding domain"/>
    <property type="match status" value="1"/>
</dbReference>
<evidence type="ECO:0000313" key="4">
    <source>
        <dbReference type="Proteomes" id="UP000741013"/>
    </source>
</evidence>
<dbReference type="Gene3D" id="1.10.10.10">
    <property type="entry name" value="Winged helix-like DNA-binding domain superfamily/Winged helix DNA-binding domain"/>
    <property type="match status" value="1"/>
</dbReference>